<feature type="domain" description="N-acetylglucosamine binding protein A" evidence="6">
    <location>
        <begin position="196"/>
        <end position="294"/>
    </location>
</feature>
<dbReference type="Pfam" id="PF18416">
    <property type="entry name" value="GbpA_2"/>
    <property type="match status" value="1"/>
</dbReference>
<dbReference type="Proteomes" id="UP000569732">
    <property type="component" value="Unassembled WGS sequence"/>
</dbReference>
<dbReference type="CDD" id="cd21177">
    <property type="entry name" value="LPMO_AA10"/>
    <property type="match status" value="1"/>
</dbReference>
<dbReference type="InterPro" id="IPR054063">
    <property type="entry name" value="GbpA_D3"/>
</dbReference>
<keyword evidence="4" id="KW-0732">Signal</keyword>
<feature type="domain" description="GlcNAc-binding protein A third" evidence="7">
    <location>
        <begin position="304"/>
        <end position="398"/>
    </location>
</feature>
<accession>A0A853I8R4</accession>
<evidence type="ECO:0000256" key="2">
    <source>
        <dbReference type="ARBA" id="ARBA00022525"/>
    </source>
</evidence>
<dbReference type="Pfam" id="PF21868">
    <property type="entry name" value="GbpA_D3"/>
    <property type="match status" value="1"/>
</dbReference>
<dbReference type="InterPro" id="IPR014756">
    <property type="entry name" value="Ig_E-set"/>
</dbReference>
<keyword evidence="9" id="KW-1185">Reference proteome</keyword>
<keyword evidence="2" id="KW-0964">Secreted</keyword>
<proteinExistence type="predicted"/>
<gene>
    <name evidence="8" type="primary">gbpA</name>
    <name evidence="8" type="ORF">H0A36_09630</name>
</gene>
<evidence type="ECO:0000313" key="9">
    <source>
        <dbReference type="Proteomes" id="UP000569732"/>
    </source>
</evidence>
<keyword evidence="3" id="KW-0147">Chitin-binding</keyword>
<feature type="domain" description="Chitin-binding type-4" evidence="5">
    <location>
        <begin position="13"/>
        <end position="176"/>
    </location>
</feature>
<evidence type="ECO:0000256" key="3">
    <source>
        <dbReference type="ARBA" id="ARBA00022669"/>
    </source>
</evidence>
<dbReference type="InterPro" id="IPR004302">
    <property type="entry name" value="Cellulose/chitin-bd_N"/>
</dbReference>
<dbReference type="PANTHER" id="PTHR34823">
    <property type="entry name" value="GLCNAC-BINDING PROTEIN A"/>
    <property type="match status" value="1"/>
</dbReference>
<dbReference type="NCBIfam" id="NF009690">
    <property type="entry name" value="PRK13211.1"/>
    <property type="match status" value="1"/>
</dbReference>
<dbReference type="InterPro" id="IPR041029">
    <property type="entry name" value="GbpA_2"/>
</dbReference>
<comment type="caution">
    <text evidence="8">The sequence shown here is derived from an EMBL/GenBank/DDBJ whole genome shotgun (WGS) entry which is preliminary data.</text>
</comment>
<sequence>MCSVIIAQGVFAHGYVSQPESRSLKCKQGDNVKCGPVQYEPQSVEGPDGFPNGGPADGKIASAGLVQFSQLNEQTVDRWNKNNIKPGNNTFTWTFTANHVTKDFKYYMTKQGWNKNATLKRSSFELTPFCNIPYNKKPPKTVSHQCNVPNRQGYHVILAVWDVGDTAMSFYQAIDVNFDGGTDPSPNPNPNPTNNWTDIGDINPTITLKPGDSVKARVFDDQGELPDMATELAINTTDDGRKNNWPYLLAKAINNKQTKIAAGHVDAKGNVVPAMGKNNIYALKDSGIKRVEIQINKDQQPDPQVDVGGLQDKYTITDNQAIVDFTLTTQAKLKIDYTIYGPNNSQVAFGSEPIDNASKNVQVNITNAIPGKHTLVIKAKAQGIASSFMQQTYSFELVKDGGDKPNPDPSGDYDFKFPEGVSSYKAGTTVLQPKDGKIYQCKPFPYSGYCQQWSKYANQFEPGVGSAWQSAWEVK</sequence>
<dbReference type="PANTHER" id="PTHR34823:SF1">
    <property type="entry name" value="CHITIN-BINDING TYPE-4 DOMAIN-CONTAINING PROTEIN"/>
    <property type="match status" value="1"/>
</dbReference>
<dbReference type="GO" id="GO:0005576">
    <property type="term" value="C:extracellular region"/>
    <property type="evidence" value="ECO:0007669"/>
    <property type="project" value="UniProtKB-SubCell"/>
</dbReference>
<evidence type="ECO:0000313" key="8">
    <source>
        <dbReference type="EMBL" id="NYZ66271.1"/>
    </source>
</evidence>
<dbReference type="Gene3D" id="2.60.40.2550">
    <property type="match status" value="1"/>
</dbReference>
<reference evidence="8 9" key="1">
    <citation type="submission" date="2020-07" db="EMBL/GenBank/DDBJ databases">
        <title>Endozoicomonas sp. nov., isolated from sediment.</title>
        <authorList>
            <person name="Gu T."/>
        </authorList>
    </citation>
    <scope>NUCLEOTIDE SEQUENCE [LARGE SCALE GENOMIC DNA]</scope>
    <source>
        <strain evidence="8 9">SM1973</strain>
    </source>
</reference>
<evidence type="ECO:0000259" key="5">
    <source>
        <dbReference type="Pfam" id="PF03067"/>
    </source>
</evidence>
<dbReference type="Gene3D" id="2.70.50.50">
    <property type="entry name" value="chitin-binding protein cbp21"/>
    <property type="match status" value="1"/>
</dbReference>
<dbReference type="EMBL" id="JACCKB010000012">
    <property type="protein sequence ID" value="NYZ66271.1"/>
    <property type="molecule type" value="Genomic_DNA"/>
</dbReference>
<dbReference type="InterPro" id="IPR051024">
    <property type="entry name" value="GlcNAc_Chitin_IntDeg"/>
</dbReference>
<dbReference type="Gene3D" id="3.30.70.2150">
    <property type="match status" value="1"/>
</dbReference>
<dbReference type="GO" id="GO:0008061">
    <property type="term" value="F:chitin binding"/>
    <property type="evidence" value="ECO:0007669"/>
    <property type="project" value="UniProtKB-KW"/>
</dbReference>
<evidence type="ECO:0000259" key="7">
    <source>
        <dbReference type="Pfam" id="PF21868"/>
    </source>
</evidence>
<dbReference type="AlphaFoldDB" id="A0A853I8R4"/>
<dbReference type="SUPFAM" id="SSF81296">
    <property type="entry name" value="E set domains"/>
    <property type="match status" value="1"/>
</dbReference>
<evidence type="ECO:0000259" key="6">
    <source>
        <dbReference type="Pfam" id="PF18416"/>
    </source>
</evidence>
<evidence type="ECO:0000256" key="4">
    <source>
        <dbReference type="ARBA" id="ARBA00022729"/>
    </source>
</evidence>
<name>A0A853I8R4_9GAMM</name>
<evidence type="ECO:0000256" key="1">
    <source>
        <dbReference type="ARBA" id="ARBA00004613"/>
    </source>
</evidence>
<protein>
    <submittedName>
        <fullName evidence="8">N-acetylglucosamine-binding protein GbpA</fullName>
    </submittedName>
</protein>
<comment type="subcellular location">
    <subcellularLocation>
        <location evidence="1">Secreted</location>
    </subcellularLocation>
</comment>
<dbReference type="Pfam" id="PF03067">
    <property type="entry name" value="LPMO_10"/>
    <property type="match status" value="1"/>
</dbReference>
<dbReference type="FunFam" id="2.70.50.50:FF:000001">
    <property type="entry name" value="Chitin-binding protein"/>
    <property type="match status" value="1"/>
</dbReference>
<organism evidence="8 9">
    <name type="scientific">Spartinivicinus marinus</name>
    <dbReference type="NCBI Taxonomy" id="2994442"/>
    <lineage>
        <taxon>Bacteria</taxon>
        <taxon>Pseudomonadati</taxon>
        <taxon>Pseudomonadota</taxon>
        <taxon>Gammaproteobacteria</taxon>
        <taxon>Oceanospirillales</taxon>
        <taxon>Zooshikellaceae</taxon>
        <taxon>Spartinivicinus</taxon>
    </lineage>
</organism>